<accession>A0A091D9U8</accession>
<reference evidence="2 3" key="1">
    <citation type="submission" date="2013-11" db="EMBL/GenBank/DDBJ databases">
        <title>The Damaraland mole rat (Fukomys damarensis) genome and evolution of African mole rats.</title>
        <authorList>
            <person name="Gladyshev V.N."/>
            <person name="Fang X."/>
        </authorList>
    </citation>
    <scope>NUCLEOTIDE SEQUENCE [LARGE SCALE GENOMIC DNA]</scope>
    <source>
        <tissue evidence="2">Liver</tissue>
    </source>
</reference>
<dbReference type="AlphaFoldDB" id="A0A091D9U8"/>
<feature type="compositionally biased region" description="Polar residues" evidence="1">
    <location>
        <begin position="44"/>
        <end position="54"/>
    </location>
</feature>
<proteinExistence type="predicted"/>
<protein>
    <submittedName>
        <fullName evidence="2">Uncharacterized protein</fullName>
    </submittedName>
</protein>
<evidence type="ECO:0000256" key="1">
    <source>
        <dbReference type="SAM" id="MobiDB-lite"/>
    </source>
</evidence>
<gene>
    <name evidence="2" type="ORF">H920_10738</name>
</gene>
<organism evidence="2 3">
    <name type="scientific">Fukomys damarensis</name>
    <name type="common">Damaraland mole rat</name>
    <name type="synonym">Cryptomys damarensis</name>
    <dbReference type="NCBI Taxonomy" id="885580"/>
    <lineage>
        <taxon>Eukaryota</taxon>
        <taxon>Metazoa</taxon>
        <taxon>Chordata</taxon>
        <taxon>Craniata</taxon>
        <taxon>Vertebrata</taxon>
        <taxon>Euteleostomi</taxon>
        <taxon>Mammalia</taxon>
        <taxon>Eutheria</taxon>
        <taxon>Euarchontoglires</taxon>
        <taxon>Glires</taxon>
        <taxon>Rodentia</taxon>
        <taxon>Hystricomorpha</taxon>
        <taxon>Bathyergidae</taxon>
        <taxon>Fukomys</taxon>
    </lineage>
</organism>
<feature type="region of interest" description="Disordered" evidence="1">
    <location>
        <begin position="1"/>
        <end position="91"/>
    </location>
</feature>
<dbReference type="EMBL" id="KN122849">
    <property type="protein sequence ID" value="KFO27852.1"/>
    <property type="molecule type" value="Genomic_DNA"/>
</dbReference>
<sequence length="118" mass="12701">MRQLLPSLLKHRGPKQSSANTSPVAVLASSAPGKPPAARRRTQDVSASSVTPESGSPHPSPLTHRQRVQPSHFSCQTSRCPKCPEAGTAVSDDPWKLKEDFALAVAIFRHRSIPNDST</sequence>
<name>A0A091D9U8_FUKDA</name>
<dbReference type="Proteomes" id="UP000028990">
    <property type="component" value="Unassembled WGS sequence"/>
</dbReference>
<evidence type="ECO:0000313" key="2">
    <source>
        <dbReference type="EMBL" id="KFO27852.1"/>
    </source>
</evidence>
<feature type="compositionally biased region" description="Polar residues" evidence="1">
    <location>
        <begin position="68"/>
        <end position="79"/>
    </location>
</feature>
<keyword evidence="3" id="KW-1185">Reference proteome</keyword>
<evidence type="ECO:0000313" key="3">
    <source>
        <dbReference type="Proteomes" id="UP000028990"/>
    </source>
</evidence>